<protein>
    <submittedName>
        <fullName evidence="1">DUF3445 domain-containing protein</fullName>
    </submittedName>
</protein>
<dbReference type="Pfam" id="PF11927">
    <property type="entry name" value="HODM_asu-like"/>
    <property type="match status" value="1"/>
</dbReference>
<evidence type="ECO:0000313" key="2">
    <source>
        <dbReference type="Proteomes" id="UP000483078"/>
    </source>
</evidence>
<dbReference type="AlphaFoldDB" id="A0A7C9HK19"/>
<proteinExistence type="predicted"/>
<reference evidence="1 2" key="1">
    <citation type="submission" date="2019-06" db="EMBL/GenBank/DDBJ databases">
        <title>Enrichment of Autotrophic Halophilic Microorganisms from Red Sea Brine Pool Using Microbial Electrosynthesis System.</title>
        <authorList>
            <person name="Alqahtani M.F."/>
            <person name="Bajracharya S."/>
            <person name="Katuri K.P."/>
            <person name="Ali M."/>
            <person name="Saikaly P.E."/>
        </authorList>
    </citation>
    <scope>NUCLEOTIDE SEQUENCE [LARGE SCALE GENOMIC DNA]</scope>
    <source>
        <strain evidence="1">MES6</strain>
    </source>
</reference>
<dbReference type="InterPro" id="IPR021848">
    <property type="entry name" value="HODM_asu-like"/>
</dbReference>
<evidence type="ECO:0000313" key="1">
    <source>
        <dbReference type="EMBL" id="MTJ03468.1"/>
    </source>
</evidence>
<organism evidence="1 2">
    <name type="scientific">Sediminimonas qiaohouensis</name>
    <dbReference type="NCBI Taxonomy" id="552061"/>
    <lineage>
        <taxon>Bacteria</taxon>
        <taxon>Pseudomonadati</taxon>
        <taxon>Pseudomonadota</taxon>
        <taxon>Alphaproteobacteria</taxon>
        <taxon>Rhodobacterales</taxon>
        <taxon>Roseobacteraceae</taxon>
        <taxon>Sediminimonas</taxon>
    </lineage>
</organism>
<accession>A0A7C9HK19</accession>
<name>A0A7C9HK19_9RHOB</name>
<sequence length="255" mass="28875">MPIILQQDIPYDPAAAPRLPGIAPLDPKEWLLVDDAYGPQMAERTRILGEKPGEVLALDSLARPAADELLETVLEHLRARDDFEVSEKVVRRPDGVSVDIDYGDPMRSVGHLVQEDLCLMERRSGYAEHLLTGAVLCFPASWRLSEKFMRPMLAIHKPVDVYDASLARRVQRLLDGVRPGRPLWRFNALGYDDPSLHQPRSEGHSEPSGRARAEARYLRSERQCLVRLPRSNAVVFSIHTYVLDRREMRRGQAGL</sequence>
<dbReference type="EMBL" id="VENJ01000002">
    <property type="protein sequence ID" value="MTJ03468.1"/>
    <property type="molecule type" value="Genomic_DNA"/>
</dbReference>
<comment type="caution">
    <text evidence="1">The sequence shown here is derived from an EMBL/GenBank/DDBJ whole genome shotgun (WGS) entry which is preliminary data.</text>
</comment>
<dbReference type="RefSeq" id="WP_273247951.1">
    <property type="nucleotide sequence ID" value="NZ_VENJ01000002.1"/>
</dbReference>
<gene>
    <name evidence="1" type="ORF">FH759_02060</name>
</gene>
<dbReference type="Proteomes" id="UP000483078">
    <property type="component" value="Unassembled WGS sequence"/>
</dbReference>